<organism evidence="1 2">
    <name type="scientific">Scortum barcoo</name>
    <name type="common">barcoo grunter</name>
    <dbReference type="NCBI Taxonomy" id="214431"/>
    <lineage>
        <taxon>Eukaryota</taxon>
        <taxon>Metazoa</taxon>
        <taxon>Chordata</taxon>
        <taxon>Craniata</taxon>
        <taxon>Vertebrata</taxon>
        <taxon>Euteleostomi</taxon>
        <taxon>Actinopterygii</taxon>
        <taxon>Neopterygii</taxon>
        <taxon>Teleostei</taxon>
        <taxon>Neoteleostei</taxon>
        <taxon>Acanthomorphata</taxon>
        <taxon>Eupercaria</taxon>
        <taxon>Centrarchiformes</taxon>
        <taxon>Terapontoidei</taxon>
        <taxon>Terapontidae</taxon>
        <taxon>Scortum</taxon>
    </lineage>
</organism>
<keyword evidence="2" id="KW-1185">Reference proteome</keyword>
<reference evidence="1" key="1">
    <citation type="submission" date="2022-04" db="EMBL/GenBank/DDBJ databases">
        <title>Jade perch genome.</title>
        <authorList>
            <person name="Chao B."/>
        </authorList>
    </citation>
    <scope>NUCLEOTIDE SEQUENCE</scope>
    <source>
        <strain evidence="1">CB-2022</strain>
    </source>
</reference>
<dbReference type="Proteomes" id="UP000831701">
    <property type="component" value="Chromosome 3"/>
</dbReference>
<comment type="caution">
    <text evidence="1">The sequence shown here is derived from an EMBL/GenBank/DDBJ whole genome shotgun (WGS) entry which is preliminary data.</text>
</comment>
<sequence length="1340" mass="148241">MNVNLDKMTNLGHYIVMTTVTHLDTTKSKLPSQVLGPPESECTWITEQTQVFTKHGTLVTSYEEVVTLVFVQRLDVNVVFDFPLVEKGLTWEDDTTQQVLSKELSKLRRIPYRSQQSGPVYDTDSRSDVPLPLHDPKTVTNIFQAGLESLAKSHFPLRLVEKGKKRAEQLDVVIGSDESLFKIHGKPAAEALDPVDQRVKPVEVELSRNLQTYLQRLGLLPKTSSASGVSTLGKSDRFQSGIPADFYRSKAQTSAQRSSPSNFSPLSSFLPQQKQRPPADQLLATQADGDLLLGALRQYLSGHLSLHRGGVSPQEQEAPLSRLRPLYSNGIETTGLKKETSKSRLLKIGRTQGPSVKDPLTSVDERFIEKVLKNVGRQHVDVDTLTQQDVDQLSRLIADALQVVDQDQGPNRGPSRVRPGPRDLGVEPRDEDEEELEATRDEEEEKLLENAPTLKPQESAPEAPATLEERHTDTEKDDVKDAQPENGNLFTKLLAYLDKTSFNASPPARNRNDISVEGPTGHQVGLENVQSRTSEVGVTVQKKDATQSVEEVSEVQGWIKEVAPPPASLMYDEPHKKTMHVPELQLDVKAGRKKADDDLFGYVITDTDGLQTDEGLHLMEILARRAKIQMTDFAELSVVGPAVTFKVSPNTHNVSTADVANVAGYIDILPSRRFGGQEVGGRAAFMLHKLPFNAPRSNLLNEVGRRVTFAFPPDGDPQIFPQSLTKCDPADFLRGHGSGSISSALPNHRGWAGYRLLRRLPDPDGHIQQKAALEKEEKEAKLSILEAGVADGSQINQIPTKYSQAESTKFLVLTVVSILCIVGVLLASTVVYCLRHRSHHKLKEKLTNLGTDTSGDATATYQELCRQRMAVKPPAERPEPISSRINSVSSQFSDGGQAVSPSARSSISSWSEEPAHSNMDISTGHMILSYMEDHLKNKDRLEKEWEALCAYQAEPNACTIGMKEGNTKKNRSTAVVAYDHSRITLKVENSQGNSDYINASPIGPFLGAMDHDPRNPAYIATQGPLPSTVADFWQMVWENGCVVIVMLTPLVESGVKQCYHYWPDEGSNLYHIYEVNLVSEHIWCDDFLVRSFYLKNMQTNETRTVTQFHFLTWLNQNVPETSRTLLDFRSDGAGRTGTYILVDMVLNKMAKANLISFEEVFINPRGHSARPPAATLPPSAAGRVANQFGTCRRADQQGAKEIDIAATLEHLRDQRPGMVQTKDQFEFALTTVAEESGLKIHINSLSSEFHCRAQLSIDAISRPTSPSICLAPVASAVEESAELRSEREEEEGEEGLRSSMSTVASIIHKWKKFRTTRTLPRAGRPSKLSDSGEKGLSQGD</sequence>
<accession>A0ACB8X1S0</accession>
<name>A0ACB8X1S0_9TELE</name>
<proteinExistence type="predicted"/>
<dbReference type="EMBL" id="CM041533">
    <property type="protein sequence ID" value="KAI3374210.1"/>
    <property type="molecule type" value="Genomic_DNA"/>
</dbReference>
<evidence type="ECO:0000313" key="1">
    <source>
        <dbReference type="EMBL" id="KAI3374210.1"/>
    </source>
</evidence>
<protein>
    <submittedName>
        <fullName evidence="1">Uncharacterized protein</fullName>
    </submittedName>
</protein>
<evidence type="ECO:0000313" key="2">
    <source>
        <dbReference type="Proteomes" id="UP000831701"/>
    </source>
</evidence>
<gene>
    <name evidence="1" type="ORF">L3Q82_006069</name>
</gene>